<protein>
    <submittedName>
        <fullName evidence="4">Coenzyme PQQ synthesis protein C (PQQC)</fullName>
    </submittedName>
</protein>
<feature type="region of interest" description="Disordered" evidence="2">
    <location>
        <begin position="233"/>
        <end position="254"/>
    </location>
</feature>
<dbReference type="InterPro" id="IPR039068">
    <property type="entry name" value="PqqC-like"/>
</dbReference>
<accession>T1A0E9</accession>
<dbReference type="GO" id="GO:0016491">
    <property type="term" value="F:oxidoreductase activity"/>
    <property type="evidence" value="ECO:0007669"/>
    <property type="project" value="UniProtKB-KW"/>
</dbReference>
<feature type="domain" description="Thiaminase-2/PQQC" evidence="3">
    <location>
        <begin position="28"/>
        <end position="135"/>
    </location>
</feature>
<dbReference type="AlphaFoldDB" id="T1A0E9"/>
<proteinExistence type="predicted"/>
<evidence type="ECO:0000313" key="4">
    <source>
        <dbReference type="EMBL" id="EQD50352.1"/>
    </source>
</evidence>
<dbReference type="Gene3D" id="1.20.910.10">
    <property type="entry name" value="Heme oxygenase-like"/>
    <property type="match status" value="1"/>
</dbReference>
<evidence type="ECO:0000259" key="3">
    <source>
        <dbReference type="Pfam" id="PF03070"/>
    </source>
</evidence>
<evidence type="ECO:0000256" key="2">
    <source>
        <dbReference type="SAM" id="MobiDB-lite"/>
    </source>
</evidence>
<gene>
    <name evidence="4" type="ORF">B2A_07333</name>
</gene>
<comment type="caution">
    <text evidence="4">The sequence shown here is derived from an EMBL/GenBank/DDBJ whole genome shotgun (WGS) entry which is preliminary data.</text>
</comment>
<keyword evidence="1" id="KW-0560">Oxidoreductase</keyword>
<dbReference type="EMBL" id="AUZZ01005243">
    <property type="protein sequence ID" value="EQD50352.1"/>
    <property type="molecule type" value="Genomic_DNA"/>
</dbReference>
<organism evidence="4">
    <name type="scientific">mine drainage metagenome</name>
    <dbReference type="NCBI Taxonomy" id="410659"/>
    <lineage>
        <taxon>unclassified sequences</taxon>
        <taxon>metagenomes</taxon>
        <taxon>ecological metagenomes</taxon>
    </lineage>
</organism>
<reference evidence="4" key="1">
    <citation type="submission" date="2013-08" db="EMBL/GenBank/DDBJ databases">
        <authorList>
            <person name="Mendez C."/>
            <person name="Richter M."/>
            <person name="Ferrer M."/>
            <person name="Sanchez J."/>
        </authorList>
    </citation>
    <scope>NUCLEOTIDE SEQUENCE</scope>
</reference>
<dbReference type="SUPFAM" id="SSF48613">
    <property type="entry name" value="Heme oxygenase-like"/>
    <property type="match status" value="1"/>
</dbReference>
<dbReference type="Pfam" id="PF03070">
    <property type="entry name" value="TENA_THI-4"/>
    <property type="match status" value="1"/>
</dbReference>
<dbReference type="PANTHER" id="PTHR40279">
    <property type="entry name" value="PQQC-LIKE PROTEIN"/>
    <property type="match status" value="1"/>
</dbReference>
<reference evidence="4" key="2">
    <citation type="journal article" date="2014" name="ISME J.">
        <title>Microbial stratification in low pH oxic and suboxic macroscopic growths along an acid mine drainage.</title>
        <authorList>
            <person name="Mendez-Garcia C."/>
            <person name="Mesa V."/>
            <person name="Sprenger R.R."/>
            <person name="Richter M."/>
            <person name="Diez M.S."/>
            <person name="Solano J."/>
            <person name="Bargiela R."/>
            <person name="Golyshina O.V."/>
            <person name="Manteca A."/>
            <person name="Ramos J.L."/>
            <person name="Gallego J.R."/>
            <person name="Llorente I."/>
            <person name="Martins Dos Santos V.A."/>
            <person name="Jensen O.N."/>
            <person name="Pelaez A.I."/>
            <person name="Sanchez J."/>
            <person name="Ferrer M."/>
        </authorList>
    </citation>
    <scope>NUCLEOTIDE SEQUENCE</scope>
</reference>
<dbReference type="PANTHER" id="PTHR40279:SF3">
    <property type="entry name" value="4-AMINOBENZOATE SYNTHASE"/>
    <property type="match status" value="1"/>
</dbReference>
<dbReference type="InterPro" id="IPR016084">
    <property type="entry name" value="Haem_Oase-like_multi-hlx"/>
</dbReference>
<sequence length="254" mass="28781">MSEPPWIRFEGARFRDELTNYKLKNHPFATHPFFRELEQGKIPKPVVQEWTQQFYPWLACVPIAMAERFSQCSWDPKNDRYRRMILDQLVEEAGDPKGKEPGHPELWLRFCEGLGVPRAQVQSAELRPETMVAIDDFLYTNRVNPFYVSAAGSSEPPNCSPLRPSPPGVPDPLRCARREPGVLPAACDGRCGTQRVDRGDRCRLCLDPGSAQADVGPDASWIFHPRPAGRWGLSRDDVRGPRRSTLNNTGRITD</sequence>
<evidence type="ECO:0000256" key="1">
    <source>
        <dbReference type="ARBA" id="ARBA00023002"/>
    </source>
</evidence>
<name>T1A0E9_9ZZZZ</name>
<feature type="compositionally biased region" description="Polar residues" evidence="2">
    <location>
        <begin position="244"/>
        <end position="254"/>
    </location>
</feature>
<dbReference type="InterPro" id="IPR004305">
    <property type="entry name" value="Thiaminase-2/PQQC"/>
</dbReference>